<sequence length="165" mass="17165">MTIIKEVRILQHQVKDEYDESSRSVTTAKSIQAENTALAVSAASERVSISATQTPTSGTQSVGTAVPGETPHSQTPGEGVSSAREGDPVVPTPAQPAVATPHLNRVHIESRRFSANLLGNRILFEEQSGSIASELKTAEATSTPASISSESSATTPSDVVNSEPA</sequence>
<organism evidence="2 3">
    <name type="scientific">Ascaris lumbricoides</name>
    <name type="common">Giant roundworm</name>
    <dbReference type="NCBI Taxonomy" id="6252"/>
    <lineage>
        <taxon>Eukaryota</taxon>
        <taxon>Metazoa</taxon>
        <taxon>Ecdysozoa</taxon>
        <taxon>Nematoda</taxon>
        <taxon>Chromadorea</taxon>
        <taxon>Rhabditida</taxon>
        <taxon>Spirurina</taxon>
        <taxon>Ascaridomorpha</taxon>
        <taxon>Ascaridoidea</taxon>
        <taxon>Ascarididae</taxon>
        <taxon>Ascaris</taxon>
    </lineage>
</organism>
<accession>A0A0M3IFK3</accession>
<feature type="region of interest" description="Disordered" evidence="1">
    <location>
        <begin position="43"/>
        <end position="103"/>
    </location>
</feature>
<feature type="compositionally biased region" description="Polar residues" evidence="1">
    <location>
        <begin position="47"/>
        <end position="63"/>
    </location>
</feature>
<reference evidence="3" key="1">
    <citation type="submission" date="2017-02" db="UniProtKB">
        <authorList>
            <consortium name="WormBaseParasite"/>
        </authorList>
    </citation>
    <scope>IDENTIFICATION</scope>
</reference>
<evidence type="ECO:0000313" key="3">
    <source>
        <dbReference type="WBParaSite" id="ALUE_0001699601-mRNA-1"/>
    </source>
</evidence>
<evidence type="ECO:0000313" key="2">
    <source>
        <dbReference type="Proteomes" id="UP000036681"/>
    </source>
</evidence>
<feature type="compositionally biased region" description="Low complexity" evidence="1">
    <location>
        <begin position="138"/>
        <end position="157"/>
    </location>
</feature>
<protein>
    <submittedName>
        <fullName evidence="3">Uncharacterized protein</fullName>
    </submittedName>
</protein>
<proteinExistence type="predicted"/>
<dbReference type="Proteomes" id="UP000036681">
    <property type="component" value="Unplaced"/>
</dbReference>
<name>A0A0M3IFK3_ASCLU</name>
<evidence type="ECO:0000256" key="1">
    <source>
        <dbReference type="SAM" id="MobiDB-lite"/>
    </source>
</evidence>
<keyword evidence="2" id="KW-1185">Reference proteome</keyword>
<dbReference type="AlphaFoldDB" id="A0A0M3IFK3"/>
<feature type="region of interest" description="Disordered" evidence="1">
    <location>
        <begin position="135"/>
        <end position="165"/>
    </location>
</feature>
<dbReference type="WBParaSite" id="ALUE_0001699601-mRNA-1">
    <property type="protein sequence ID" value="ALUE_0001699601-mRNA-1"/>
    <property type="gene ID" value="ALUE_0001699601"/>
</dbReference>